<dbReference type="InterPro" id="IPR001173">
    <property type="entry name" value="Glyco_trans_2-like"/>
</dbReference>
<dbReference type="GO" id="GO:0016740">
    <property type="term" value="F:transferase activity"/>
    <property type="evidence" value="ECO:0007669"/>
    <property type="project" value="UniProtKB-KW"/>
</dbReference>
<dbReference type="PANTHER" id="PTHR22916:SF3">
    <property type="entry name" value="UDP-GLCNAC:BETAGAL BETA-1,3-N-ACETYLGLUCOSAMINYLTRANSFERASE-LIKE PROTEIN 1"/>
    <property type="match status" value="1"/>
</dbReference>
<dbReference type="RefSeq" id="WP_188444221.1">
    <property type="nucleotide sequence ID" value="NZ_BMFD01000017.1"/>
</dbReference>
<dbReference type="PANTHER" id="PTHR22916">
    <property type="entry name" value="GLYCOSYLTRANSFERASE"/>
    <property type="match status" value="1"/>
</dbReference>
<dbReference type="Gene3D" id="3.90.550.10">
    <property type="entry name" value="Spore Coat Polysaccharide Biosynthesis Protein SpsA, Chain A"/>
    <property type="match status" value="1"/>
</dbReference>
<sequence length="212" mass="24649">MKVSVLMAVFNTPFDLVKRALDSVMNQDFCDFEFIVIDDGSSLALSQQLLEYSVIHQNKVNYIRCKNEGQSYAINRAVHFAKGDYITIIDSDDEYKINHLSTCLQEIQNADLISSLTETIVSKKEDYYVADKNDLHQNIHVDDCILFATLFGKKEVFKSIHFENRYAADSFFYEQASRKFKVRKSLHRTYIYYRNTSTSITALQKQSRIVNF</sequence>
<evidence type="ECO:0000259" key="1">
    <source>
        <dbReference type="Pfam" id="PF00535"/>
    </source>
</evidence>
<proteinExistence type="predicted"/>
<protein>
    <submittedName>
        <fullName evidence="2">Glycosyl transferase</fullName>
    </submittedName>
</protein>
<name>A0ABQ1N3D4_9BACT</name>
<dbReference type="Proteomes" id="UP000635885">
    <property type="component" value="Unassembled WGS sequence"/>
</dbReference>
<keyword evidence="3" id="KW-1185">Reference proteome</keyword>
<dbReference type="InterPro" id="IPR029044">
    <property type="entry name" value="Nucleotide-diphossugar_trans"/>
</dbReference>
<feature type="domain" description="Glycosyltransferase 2-like" evidence="1">
    <location>
        <begin position="4"/>
        <end position="116"/>
    </location>
</feature>
<evidence type="ECO:0000313" key="2">
    <source>
        <dbReference type="EMBL" id="GGC51991.1"/>
    </source>
</evidence>
<dbReference type="Pfam" id="PF00535">
    <property type="entry name" value="Glycos_transf_2"/>
    <property type="match status" value="1"/>
</dbReference>
<accession>A0ABQ1N3D4</accession>
<keyword evidence="2" id="KW-0808">Transferase</keyword>
<dbReference type="CDD" id="cd00761">
    <property type="entry name" value="Glyco_tranf_GTA_type"/>
    <property type="match status" value="1"/>
</dbReference>
<reference evidence="3" key="1">
    <citation type="journal article" date="2019" name="Int. J. Syst. Evol. Microbiol.">
        <title>The Global Catalogue of Microorganisms (GCM) 10K type strain sequencing project: providing services to taxonomists for standard genome sequencing and annotation.</title>
        <authorList>
            <consortium name="The Broad Institute Genomics Platform"/>
            <consortium name="The Broad Institute Genome Sequencing Center for Infectious Disease"/>
            <person name="Wu L."/>
            <person name="Ma J."/>
        </authorList>
    </citation>
    <scope>NUCLEOTIDE SEQUENCE [LARGE SCALE GENOMIC DNA]</scope>
    <source>
        <strain evidence="3">CGMCC 1.12479</strain>
    </source>
</reference>
<dbReference type="EMBL" id="BMFD01000017">
    <property type="protein sequence ID" value="GGC51991.1"/>
    <property type="molecule type" value="Genomic_DNA"/>
</dbReference>
<organism evidence="2 3">
    <name type="scientific">Belliella aquatica</name>
    <dbReference type="NCBI Taxonomy" id="1323734"/>
    <lineage>
        <taxon>Bacteria</taxon>
        <taxon>Pseudomonadati</taxon>
        <taxon>Bacteroidota</taxon>
        <taxon>Cytophagia</taxon>
        <taxon>Cytophagales</taxon>
        <taxon>Cyclobacteriaceae</taxon>
        <taxon>Belliella</taxon>
    </lineage>
</organism>
<gene>
    <name evidence="2" type="ORF">GCM10010993_33130</name>
</gene>
<comment type="caution">
    <text evidence="2">The sequence shown here is derived from an EMBL/GenBank/DDBJ whole genome shotgun (WGS) entry which is preliminary data.</text>
</comment>
<dbReference type="SUPFAM" id="SSF53448">
    <property type="entry name" value="Nucleotide-diphospho-sugar transferases"/>
    <property type="match status" value="1"/>
</dbReference>
<evidence type="ECO:0000313" key="3">
    <source>
        <dbReference type="Proteomes" id="UP000635885"/>
    </source>
</evidence>